<sequence length="95" mass="10642">MSAVQEVDVTESDPEVSFGFDPRVILTLARAFRSLFVTVGVGTSFSVFLHLYKEELLGDSSETAIAWILRIHLFLLFFSPILTDLAVERYGTRVS</sequence>
<dbReference type="Proteomes" id="UP000243515">
    <property type="component" value="Unassembled WGS sequence"/>
</dbReference>
<evidence type="ECO:0000313" key="3">
    <source>
        <dbReference type="Proteomes" id="UP000243515"/>
    </source>
</evidence>
<organism evidence="2 3">
    <name type="scientific">Elaphomyces granulatus</name>
    <dbReference type="NCBI Taxonomy" id="519963"/>
    <lineage>
        <taxon>Eukaryota</taxon>
        <taxon>Fungi</taxon>
        <taxon>Dikarya</taxon>
        <taxon>Ascomycota</taxon>
        <taxon>Pezizomycotina</taxon>
        <taxon>Eurotiomycetes</taxon>
        <taxon>Eurotiomycetidae</taxon>
        <taxon>Eurotiales</taxon>
        <taxon>Elaphomycetaceae</taxon>
        <taxon>Elaphomyces</taxon>
    </lineage>
</organism>
<evidence type="ECO:0000313" key="2">
    <source>
        <dbReference type="EMBL" id="OXV05727.1"/>
    </source>
</evidence>
<comment type="caution">
    <text evidence="2">The sequence shown here is derived from an EMBL/GenBank/DDBJ whole genome shotgun (WGS) entry which is preliminary data.</text>
</comment>
<keyword evidence="1" id="KW-0472">Membrane</keyword>
<dbReference type="OrthoDB" id="2213137at2759"/>
<feature type="transmembrane region" description="Helical" evidence="1">
    <location>
        <begin position="64"/>
        <end position="87"/>
    </location>
</feature>
<accession>A0A232LPI4</accession>
<feature type="transmembrane region" description="Helical" evidence="1">
    <location>
        <begin position="31"/>
        <end position="52"/>
    </location>
</feature>
<dbReference type="EMBL" id="NPHW01006520">
    <property type="protein sequence ID" value="OXV05727.1"/>
    <property type="molecule type" value="Genomic_DNA"/>
</dbReference>
<reference evidence="2 3" key="1">
    <citation type="journal article" date="2015" name="Environ. Microbiol.">
        <title>Metagenome sequence of Elaphomyces granulatus from sporocarp tissue reveals Ascomycota ectomycorrhizal fingerprints of genome expansion and a Proteobacteria-rich microbiome.</title>
        <authorList>
            <person name="Quandt C.A."/>
            <person name="Kohler A."/>
            <person name="Hesse C.N."/>
            <person name="Sharpton T.J."/>
            <person name="Martin F."/>
            <person name="Spatafora J.W."/>
        </authorList>
    </citation>
    <scope>NUCLEOTIDE SEQUENCE [LARGE SCALE GENOMIC DNA]</scope>
    <source>
        <strain evidence="2 3">OSC145934</strain>
    </source>
</reference>
<keyword evidence="3" id="KW-1185">Reference proteome</keyword>
<dbReference type="AlphaFoldDB" id="A0A232LPI4"/>
<keyword evidence="1" id="KW-1133">Transmembrane helix</keyword>
<evidence type="ECO:0000256" key="1">
    <source>
        <dbReference type="SAM" id="Phobius"/>
    </source>
</evidence>
<gene>
    <name evidence="2" type="ORF">Egran_06505</name>
</gene>
<proteinExistence type="predicted"/>
<keyword evidence="1" id="KW-0812">Transmembrane</keyword>
<protein>
    <submittedName>
        <fullName evidence="2">Uncharacterized protein</fullName>
    </submittedName>
</protein>
<name>A0A232LPI4_9EURO</name>